<dbReference type="GO" id="GO:0003678">
    <property type="term" value="F:DNA helicase activity"/>
    <property type="evidence" value="ECO:0007669"/>
    <property type="project" value="TreeGrafter"/>
</dbReference>
<gene>
    <name evidence="4" type="ORF">B5M09_007590</name>
</gene>
<feature type="region of interest" description="Disordered" evidence="2">
    <location>
        <begin position="325"/>
        <end position="355"/>
    </location>
</feature>
<feature type="region of interest" description="Disordered" evidence="2">
    <location>
        <begin position="281"/>
        <end position="309"/>
    </location>
</feature>
<dbReference type="EMBL" id="MZMZ02002077">
    <property type="protein sequence ID" value="RQM27391.1"/>
    <property type="molecule type" value="Genomic_DNA"/>
</dbReference>
<dbReference type="PANTHER" id="PTHR11472:SF34">
    <property type="entry name" value="REGULATOR OF TELOMERE ELONGATION HELICASE 1"/>
    <property type="match status" value="1"/>
</dbReference>
<feature type="compositionally biased region" description="Low complexity" evidence="2">
    <location>
        <begin position="427"/>
        <end position="440"/>
    </location>
</feature>
<dbReference type="GO" id="GO:0008270">
    <property type="term" value="F:zinc ion binding"/>
    <property type="evidence" value="ECO:0007669"/>
    <property type="project" value="UniProtKB-KW"/>
</dbReference>
<accession>A0A3R7YEW8</accession>
<dbReference type="Gene3D" id="3.40.50.300">
    <property type="entry name" value="P-loop containing nucleotide triphosphate hydrolases"/>
    <property type="match status" value="1"/>
</dbReference>
<dbReference type="GO" id="GO:0016818">
    <property type="term" value="F:hydrolase activity, acting on acid anhydrides, in phosphorus-containing anhydrides"/>
    <property type="evidence" value="ECO:0007669"/>
    <property type="project" value="InterPro"/>
</dbReference>
<evidence type="ECO:0000313" key="4">
    <source>
        <dbReference type="EMBL" id="RQM27391.1"/>
    </source>
</evidence>
<dbReference type="Pfam" id="PF13920">
    <property type="entry name" value="zf-C3HC4_3"/>
    <property type="match status" value="1"/>
</dbReference>
<evidence type="ECO:0000259" key="3">
    <source>
        <dbReference type="PROSITE" id="PS50089"/>
    </source>
</evidence>
<dbReference type="SUPFAM" id="SSF57850">
    <property type="entry name" value="RING/U-box"/>
    <property type="match status" value="1"/>
</dbReference>
<dbReference type="GO" id="GO:0010569">
    <property type="term" value="P:regulation of double-strand break repair via homologous recombination"/>
    <property type="evidence" value="ECO:0007669"/>
    <property type="project" value="TreeGrafter"/>
</dbReference>
<dbReference type="AlphaFoldDB" id="A0A3R7YEW8"/>
<proteinExistence type="predicted"/>
<keyword evidence="1" id="KW-0863">Zinc-finger</keyword>
<dbReference type="GO" id="GO:0045910">
    <property type="term" value="P:negative regulation of DNA recombination"/>
    <property type="evidence" value="ECO:0007669"/>
    <property type="project" value="TreeGrafter"/>
</dbReference>
<dbReference type="CDD" id="cd16449">
    <property type="entry name" value="RING-HC"/>
    <property type="match status" value="1"/>
</dbReference>
<evidence type="ECO:0000313" key="5">
    <source>
        <dbReference type="Proteomes" id="UP000284702"/>
    </source>
</evidence>
<protein>
    <recommendedName>
        <fullName evidence="3">RING-type domain-containing protein</fullName>
    </recommendedName>
</protein>
<comment type="caution">
    <text evidence="4">The sequence shown here is derived from an EMBL/GenBank/DDBJ whole genome shotgun (WGS) entry which is preliminary data.</text>
</comment>
<dbReference type="InterPro" id="IPR045028">
    <property type="entry name" value="DinG/Rad3-like"/>
</dbReference>
<dbReference type="InterPro" id="IPR006555">
    <property type="entry name" value="ATP-dep_Helicase_C"/>
</dbReference>
<sequence>MFHYWCFHPGVAMHEIMENKVHNIILTSGTLSPLATTVKELGIPFPIQLENSHVIDPSQVWVGVVGTGVTGKKLNASYESRSSPDYAAELGNTLVNITRLVPNGLLVFFPSYSILDQCTGQWQQLTGTTGSIWDRLGALKTIFVEPKNRVEFTGVVQAYHDAIRDRPTAGAIFFAVCRGKVSEGIDFSDENGRAVVITGLPFPPTKDPKIVLKKAFLDNQVVPPHELVMKTIFVHTNITFVYHRLVCEAHGGLTRFFRRNKEHAAATAAVDAKVKALDTFQRPPPASSSSIPTPASSSSSSSKPFITSKPSDVLASQVPIGDGQSFVPPAELQAVPRPPFPSLPTTRKPPPPVTAKSTKLELLVHETRQLMTPTQVTAFISYMRDPRRYLPEIDALLDAYPSLRRHIAPMLPPRSVAHAMDQLNQLSSSSTSSMAAPTSSSKRKRPSSSSAASQPAATVVNPQCSICFDIVQTTSAPPCGHLCCVRCWQKLQLPDKTIPCPVCKQTFHADAFTRVVAAAPKRLNFRAHKNKMPQDTTADGAAPALRVSPHFPRVPKACKSVGEPFFACLYKHGKQPEGVSDPDAGRKGINSCARQLEAYNACVDQVFAEKPRKMFRVPEAYRVREE</sequence>
<dbReference type="GO" id="GO:0005524">
    <property type="term" value="F:ATP binding"/>
    <property type="evidence" value="ECO:0007669"/>
    <property type="project" value="InterPro"/>
</dbReference>
<keyword evidence="1" id="KW-0862">Zinc</keyword>
<dbReference type="PROSITE" id="PS50089">
    <property type="entry name" value="ZF_RING_2"/>
    <property type="match status" value="1"/>
</dbReference>
<organism evidence="4 5">
    <name type="scientific">Aphanomyces astaci</name>
    <name type="common">Crayfish plague agent</name>
    <dbReference type="NCBI Taxonomy" id="112090"/>
    <lineage>
        <taxon>Eukaryota</taxon>
        <taxon>Sar</taxon>
        <taxon>Stramenopiles</taxon>
        <taxon>Oomycota</taxon>
        <taxon>Saprolegniomycetes</taxon>
        <taxon>Saprolegniales</taxon>
        <taxon>Verrucalvaceae</taxon>
        <taxon>Aphanomyces</taxon>
    </lineage>
</organism>
<keyword evidence="5" id="KW-1185">Reference proteome</keyword>
<evidence type="ECO:0000256" key="2">
    <source>
        <dbReference type="SAM" id="MobiDB-lite"/>
    </source>
</evidence>
<dbReference type="GO" id="GO:0090657">
    <property type="term" value="P:telomeric loop disassembly"/>
    <property type="evidence" value="ECO:0007669"/>
    <property type="project" value="TreeGrafter"/>
</dbReference>
<dbReference type="GO" id="GO:0005634">
    <property type="term" value="C:nucleus"/>
    <property type="evidence" value="ECO:0007669"/>
    <property type="project" value="TreeGrafter"/>
</dbReference>
<dbReference type="GO" id="GO:0070182">
    <property type="term" value="F:DNA polymerase binding"/>
    <property type="evidence" value="ECO:0007669"/>
    <property type="project" value="TreeGrafter"/>
</dbReference>
<reference evidence="4" key="1">
    <citation type="submission" date="2018-07" db="EMBL/GenBank/DDBJ databases">
        <title>Annotation of Aphanomyces astaci genome assembly.</title>
        <authorList>
            <person name="Studholme D.J."/>
        </authorList>
    </citation>
    <scope>NUCLEOTIDE SEQUENCE [LARGE SCALE GENOMIC DNA]</scope>
    <source>
        <strain evidence="4">Pc</strain>
    </source>
</reference>
<dbReference type="VEuPathDB" id="FungiDB:H257_09133"/>
<dbReference type="GO" id="GO:0003676">
    <property type="term" value="F:nucleic acid binding"/>
    <property type="evidence" value="ECO:0007669"/>
    <property type="project" value="InterPro"/>
</dbReference>
<dbReference type="InterPro" id="IPR013083">
    <property type="entry name" value="Znf_RING/FYVE/PHD"/>
</dbReference>
<dbReference type="Pfam" id="PF13307">
    <property type="entry name" value="Helicase_C_2"/>
    <property type="match status" value="1"/>
</dbReference>
<keyword evidence="1" id="KW-0479">Metal-binding</keyword>
<dbReference type="InterPro" id="IPR001841">
    <property type="entry name" value="Znf_RING"/>
</dbReference>
<name>A0A3R7YEW8_APHAT</name>
<evidence type="ECO:0000256" key="1">
    <source>
        <dbReference type="PROSITE-ProRule" id="PRU00175"/>
    </source>
</evidence>
<feature type="region of interest" description="Disordered" evidence="2">
    <location>
        <begin position="425"/>
        <end position="455"/>
    </location>
</feature>
<dbReference type="GO" id="GO:1904430">
    <property type="term" value="P:negative regulation of t-circle formation"/>
    <property type="evidence" value="ECO:0007669"/>
    <property type="project" value="TreeGrafter"/>
</dbReference>
<feature type="domain" description="RING-type" evidence="3">
    <location>
        <begin position="464"/>
        <end position="504"/>
    </location>
</feature>
<feature type="compositionally biased region" description="Low complexity" evidence="2">
    <location>
        <begin position="287"/>
        <end position="309"/>
    </location>
</feature>
<dbReference type="Proteomes" id="UP000284702">
    <property type="component" value="Unassembled WGS sequence"/>
</dbReference>
<dbReference type="InterPro" id="IPR027417">
    <property type="entry name" value="P-loop_NTPase"/>
</dbReference>
<feature type="compositionally biased region" description="Pro residues" evidence="2">
    <location>
        <begin position="336"/>
        <end position="353"/>
    </location>
</feature>
<dbReference type="Gene3D" id="3.30.40.10">
    <property type="entry name" value="Zinc/RING finger domain, C3HC4 (zinc finger)"/>
    <property type="match status" value="1"/>
</dbReference>
<dbReference type="PANTHER" id="PTHR11472">
    <property type="entry name" value="DNA REPAIR DEAD HELICASE RAD3/XP-D SUBFAMILY MEMBER"/>
    <property type="match status" value="1"/>
</dbReference>
<dbReference type="SMART" id="SM00491">
    <property type="entry name" value="HELICc2"/>
    <property type="match status" value="1"/>
</dbReference>